<dbReference type="GO" id="GO:0005634">
    <property type="term" value="C:nucleus"/>
    <property type="evidence" value="ECO:0007669"/>
    <property type="project" value="UniProtKB-SubCell"/>
</dbReference>
<evidence type="ECO:0000256" key="1">
    <source>
        <dbReference type="ARBA" id="ARBA00004123"/>
    </source>
</evidence>
<dbReference type="EMBL" id="KZ451980">
    <property type="protein sequence ID" value="PKA55053.1"/>
    <property type="molecule type" value="Genomic_DNA"/>
</dbReference>
<dbReference type="InterPro" id="IPR024943">
    <property type="entry name" value="Enhancer_polycomb"/>
</dbReference>
<dbReference type="Pfam" id="PF10513">
    <property type="entry name" value="EPL1"/>
    <property type="match status" value="1"/>
</dbReference>
<reference evidence="8 9" key="1">
    <citation type="journal article" date="2017" name="Nature">
        <title>The Apostasia genome and the evolution of orchids.</title>
        <authorList>
            <person name="Zhang G.Q."/>
            <person name="Liu K.W."/>
            <person name="Li Z."/>
            <person name="Lohaus R."/>
            <person name="Hsiao Y.Y."/>
            <person name="Niu S.C."/>
            <person name="Wang J.Y."/>
            <person name="Lin Y.C."/>
            <person name="Xu Q."/>
            <person name="Chen L.J."/>
            <person name="Yoshida K."/>
            <person name="Fujiwara S."/>
            <person name="Wang Z.W."/>
            <person name="Zhang Y.Q."/>
            <person name="Mitsuda N."/>
            <person name="Wang M."/>
            <person name="Liu G.H."/>
            <person name="Pecoraro L."/>
            <person name="Huang H.X."/>
            <person name="Xiao X.J."/>
            <person name="Lin M."/>
            <person name="Wu X.Y."/>
            <person name="Wu W.L."/>
            <person name="Chen Y.Y."/>
            <person name="Chang S.B."/>
            <person name="Sakamoto S."/>
            <person name="Ohme-Takagi M."/>
            <person name="Yagi M."/>
            <person name="Zeng S.J."/>
            <person name="Shen C.Y."/>
            <person name="Yeh C.M."/>
            <person name="Luo Y.B."/>
            <person name="Tsai W.C."/>
            <person name="Van de Peer Y."/>
            <person name="Liu Z.J."/>
        </authorList>
    </citation>
    <scope>NUCLEOTIDE SEQUENCE [LARGE SCALE GENOMIC DNA]</scope>
    <source>
        <strain evidence="9">cv. Shenzhen</strain>
        <tissue evidence="8">Stem</tissue>
    </source>
</reference>
<evidence type="ECO:0000256" key="6">
    <source>
        <dbReference type="RuleBase" id="RU361124"/>
    </source>
</evidence>
<feature type="domain" description="Enhancer of polycomb-like N-terminal" evidence="7">
    <location>
        <begin position="630"/>
        <end position="725"/>
    </location>
</feature>
<dbReference type="GO" id="GO:0006357">
    <property type="term" value="P:regulation of transcription by RNA polymerase II"/>
    <property type="evidence" value="ECO:0007669"/>
    <property type="project" value="InterPro"/>
</dbReference>
<evidence type="ECO:0000256" key="4">
    <source>
        <dbReference type="ARBA" id="ARBA00023163"/>
    </source>
</evidence>
<keyword evidence="3 6" id="KW-0805">Transcription regulation</keyword>
<dbReference type="AlphaFoldDB" id="A0A2I0AHM0"/>
<dbReference type="OrthoDB" id="435275at2759"/>
<dbReference type="STRING" id="1088818.A0A2I0AHM0"/>
<evidence type="ECO:0000256" key="2">
    <source>
        <dbReference type="ARBA" id="ARBA00008035"/>
    </source>
</evidence>
<comment type="subcellular location">
    <subcellularLocation>
        <location evidence="1 6">Nucleus</location>
    </subcellularLocation>
</comment>
<dbReference type="GO" id="GO:0035267">
    <property type="term" value="C:NuA4 histone acetyltransferase complex"/>
    <property type="evidence" value="ECO:0007669"/>
    <property type="project" value="InterPro"/>
</dbReference>
<keyword evidence="5 6" id="KW-0539">Nucleus</keyword>
<evidence type="ECO:0000313" key="8">
    <source>
        <dbReference type="EMBL" id="PKA55053.1"/>
    </source>
</evidence>
<keyword evidence="9" id="KW-1185">Reference proteome</keyword>
<dbReference type="InterPro" id="IPR019542">
    <property type="entry name" value="Enhancer_polycomb-like_N"/>
</dbReference>
<protein>
    <recommendedName>
        <fullName evidence="6">Enhancer of polycomb-like protein</fullName>
    </recommendedName>
</protein>
<evidence type="ECO:0000313" key="9">
    <source>
        <dbReference type="Proteomes" id="UP000236161"/>
    </source>
</evidence>
<proteinExistence type="inferred from homology"/>
<sequence>MRQYVRSEKRRVIWKIGEVGEGLASAEAAAEIGSRVFPLPAPPAATMPSVARKSSTRVFVPKGSVTKKPGIGNSSTRVLRSGKRLAVSEHVEKTGDRDFFGSPDIRLWERNGQNENGLSEQILPECDAIEKSATPLQGPGKMFEIVYCRKRRRIPSVGCVSLDTSSSNKDRMFGIVFSRKHNKKKPDLNVDELDGCEEFLVRDGVRQVCLQITESTRSLFKAAGNTRSELCCNTSDQPVILVLIEASSNSTFWFGNFLISLVLRMRNGRMRLRSLVAVLLSGPVSTVLPRHGIHFLPLTHRNRVSFLHLLSICLKFSVILIPPFSLFQKFLHGSSVSNLGACKIDGSRESLPLLSVNFSALPSYFQGLHLVALLGSQYLPSALRRTYLPFRCGDDQCHVPMDTDFSGTLMLASVNPNMRTDRSLSVVEASALTARSAGILLHGSRPRKLQKRRSFFRDSRRTLRSTRNNRGIISLGSVHGKNVATFLDDPGQMSPSRGTLSKLKRVSRKSYGEQMKEMKSILSEIRQNVDAIHCNANILVTKGDRCWREEGAQVMLEMSSSGDWCLAVKISGILKYLHKPQDVKCSFNRLNQAHMWVCEDGWRLEFCEKWDWLSFKELIAECLQRNIHPKEDNSVRIIPVPVFHVVPDYEDDTIVTFERPEQYIRMKHDDEILRAMVSDVPHYDMDSEDEEWLNRQNSGFLNLDSGAQSYVSGDSFERMIFAFERDAYYTPSKVLLLENELNGFEELGSKDRLAIVYDYWLKKRKQKQAPLVRVFQGLSVRKPQLLQKSVLRKRRSFKRQRSQVLRGNPSSKAAEVARSEAKIKVHEAQDAWRRAVDVAIPLRWRAQLLMGNADLAAYRSAMALRIAEAIKAASEESDASSILDCFLEL</sequence>
<name>A0A2I0AHM0_9ASPA</name>
<evidence type="ECO:0000259" key="7">
    <source>
        <dbReference type="Pfam" id="PF10513"/>
    </source>
</evidence>
<dbReference type="Proteomes" id="UP000236161">
    <property type="component" value="Unassembled WGS sequence"/>
</dbReference>
<dbReference type="PANTHER" id="PTHR14898">
    <property type="entry name" value="ENHANCER OF POLYCOMB"/>
    <property type="match status" value="1"/>
</dbReference>
<accession>A0A2I0AHM0</accession>
<gene>
    <name evidence="8" type="ORF">AXF42_Ash003690</name>
</gene>
<organism evidence="8 9">
    <name type="scientific">Apostasia shenzhenica</name>
    <dbReference type="NCBI Taxonomy" id="1088818"/>
    <lineage>
        <taxon>Eukaryota</taxon>
        <taxon>Viridiplantae</taxon>
        <taxon>Streptophyta</taxon>
        <taxon>Embryophyta</taxon>
        <taxon>Tracheophyta</taxon>
        <taxon>Spermatophyta</taxon>
        <taxon>Magnoliopsida</taxon>
        <taxon>Liliopsida</taxon>
        <taxon>Asparagales</taxon>
        <taxon>Orchidaceae</taxon>
        <taxon>Apostasioideae</taxon>
        <taxon>Apostasia</taxon>
    </lineage>
</organism>
<evidence type="ECO:0000256" key="3">
    <source>
        <dbReference type="ARBA" id="ARBA00023015"/>
    </source>
</evidence>
<evidence type="ECO:0000256" key="5">
    <source>
        <dbReference type="ARBA" id="ARBA00023242"/>
    </source>
</evidence>
<keyword evidence="4 6" id="KW-0804">Transcription</keyword>
<comment type="similarity">
    <text evidence="2 6">Belongs to the enhancer of polycomb family.</text>
</comment>